<evidence type="ECO:0000256" key="5">
    <source>
        <dbReference type="ARBA" id="ARBA00022777"/>
    </source>
</evidence>
<keyword evidence="6" id="KW-0378">Hydrolase</keyword>
<dbReference type="Gene3D" id="3.30.565.10">
    <property type="entry name" value="Histidine kinase-like ATPase, C-terminal domain"/>
    <property type="match status" value="1"/>
</dbReference>
<protein>
    <submittedName>
        <fullName evidence="10">SpoIIE family protein phosphatase</fullName>
    </submittedName>
</protein>
<dbReference type="SMART" id="SM00304">
    <property type="entry name" value="HAMP"/>
    <property type="match status" value="1"/>
</dbReference>
<proteinExistence type="predicted"/>
<keyword evidence="2" id="KW-0597">Phosphoprotein</keyword>
<dbReference type="Proteomes" id="UP001596137">
    <property type="component" value="Unassembled WGS sequence"/>
</dbReference>
<evidence type="ECO:0000256" key="8">
    <source>
        <dbReference type="SAM" id="Phobius"/>
    </source>
</evidence>
<reference evidence="11" key="1">
    <citation type="journal article" date="2019" name="Int. J. Syst. Evol. Microbiol.">
        <title>The Global Catalogue of Microorganisms (GCM) 10K type strain sequencing project: providing services to taxonomists for standard genome sequencing and annotation.</title>
        <authorList>
            <consortium name="The Broad Institute Genomics Platform"/>
            <consortium name="The Broad Institute Genome Sequencing Center for Infectious Disease"/>
            <person name="Wu L."/>
            <person name="Ma J."/>
        </authorList>
    </citation>
    <scope>NUCLEOTIDE SEQUENCE [LARGE SCALE GENOMIC DNA]</scope>
    <source>
        <strain evidence="11">JCM 30346</strain>
    </source>
</reference>
<dbReference type="PROSITE" id="PS50885">
    <property type="entry name" value="HAMP"/>
    <property type="match status" value="1"/>
</dbReference>
<evidence type="ECO:0000259" key="9">
    <source>
        <dbReference type="PROSITE" id="PS50885"/>
    </source>
</evidence>
<dbReference type="PANTHER" id="PTHR43156:SF2">
    <property type="entry name" value="STAGE II SPORULATION PROTEIN E"/>
    <property type="match status" value="1"/>
</dbReference>
<name>A0ABW1NPL4_9ACTN</name>
<dbReference type="SMART" id="SM00331">
    <property type="entry name" value="PP2C_SIG"/>
    <property type="match status" value="1"/>
</dbReference>
<dbReference type="InterPro" id="IPR007891">
    <property type="entry name" value="CHASE3"/>
</dbReference>
<dbReference type="Gene3D" id="3.30.450.40">
    <property type="match status" value="1"/>
</dbReference>
<comment type="caution">
    <text evidence="10">The sequence shown here is derived from an EMBL/GenBank/DDBJ whole genome shotgun (WGS) entry which is preliminary data.</text>
</comment>
<sequence>MLIASGLLAVLIGLVFGTLFWAITDMLQATDARKHVRTALSEANRLETLVLDLETGARGFLITRDQRFLQPWESARAALPGQAQRVVSLSDTPELRGLAREIGRDGNSYVRDYSDPLIGAAKRGDPSAWSVETTAEGKRRVDDFRARFDRFDDVARSVLAAREQATETRVRWSIVAATGGLAGSVLLIAAYTGYLTRAIVRPVRRAAAVAARLADGDLAARMPETGAGEIGELGVAFNSMGNSLTDSRRLTQEAHRRLKLLYDTSKAVGTTLDVERTAEELVRAAVPSFADFVTVDLPVSVMRGDGRPPGEEDTLCRAAMGGIGGTAAFRPVGTLIDWEPATPQARSFRRGVGMIEPDLRSSVAWRSRDRLGTARILDHGFRSLITTPLRAQGTRMGVVSLWRLGEFDEEDLSCATELVAKAGVAIDNARRYTHERNTALALQCSLLPKRLPPQPAVEIASRYQPAGAGAGVGGDWFDVIPLSGCRVGLVVGDVVGHGIHASATMGRLRTAVRTLADVDLPPDELLTHLDDLVLHLSSDDQPGMAQGEAPTAGELGATCLYAVYDPVSRCCTMATAGHPLPVLVPPDGPPELVSGPVGPPLGIGGLPFETTELLLTAGSVLALFTDGLIESRDHDIDHGLTELRHALAFPTASLEDTCDHVTDAMLDGRATDDTALLLVRTGALSPGQFATWDLPDDPALVSHARKLALDQLAVWKLDEMQFVTELVVSELVTNAIRYGTPPIQLRLIRSHTLICEVSDGSSTAPHLRRARVFDEGGRGLLLVAQLTQGWGTRQTTSGKTIWCEQTLPPTTAAHEEFPEAA</sequence>
<evidence type="ECO:0000256" key="2">
    <source>
        <dbReference type="ARBA" id="ARBA00022553"/>
    </source>
</evidence>
<evidence type="ECO:0000313" key="10">
    <source>
        <dbReference type="EMBL" id="MFC6084677.1"/>
    </source>
</evidence>
<evidence type="ECO:0000256" key="6">
    <source>
        <dbReference type="ARBA" id="ARBA00022801"/>
    </source>
</evidence>
<feature type="transmembrane region" description="Helical" evidence="8">
    <location>
        <begin position="6"/>
        <end position="24"/>
    </location>
</feature>
<dbReference type="Pfam" id="PF05227">
    <property type="entry name" value="CHASE3"/>
    <property type="match status" value="1"/>
</dbReference>
<dbReference type="SUPFAM" id="SSF158472">
    <property type="entry name" value="HAMP domain-like"/>
    <property type="match status" value="1"/>
</dbReference>
<dbReference type="Gene3D" id="3.60.40.10">
    <property type="entry name" value="PPM-type phosphatase domain"/>
    <property type="match status" value="1"/>
</dbReference>
<dbReference type="SUPFAM" id="SSF55874">
    <property type="entry name" value="ATPase domain of HSP90 chaperone/DNA topoisomerase II/histidine kinase"/>
    <property type="match status" value="1"/>
</dbReference>
<dbReference type="InterPro" id="IPR036890">
    <property type="entry name" value="HATPase_C_sf"/>
</dbReference>
<dbReference type="InterPro" id="IPR001932">
    <property type="entry name" value="PPM-type_phosphatase-like_dom"/>
</dbReference>
<dbReference type="CDD" id="cd06225">
    <property type="entry name" value="HAMP"/>
    <property type="match status" value="1"/>
</dbReference>
<dbReference type="Pfam" id="PF00672">
    <property type="entry name" value="HAMP"/>
    <property type="match status" value="1"/>
</dbReference>
<dbReference type="Pfam" id="PF07228">
    <property type="entry name" value="SpoIIE"/>
    <property type="match status" value="1"/>
</dbReference>
<feature type="domain" description="HAMP" evidence="9">
    <location>
        <begin position="197"/>
        <end position="249"/>
    </location>
</feature>
<organism evidence="10 11">
    <name type="scientific">Sphaerisporangium aureirubrum</name>
    <dbReference type="NCBI Taxonomy" id="1544736"/>
    <lineage>
        <taxon>Bacteria</taxon>
        <taxon>Bacillati</taxon>
        <taxon>Actinomycetota</taxon>
        <taxon>Actinomycetes</taxon>
        <taxon>Streptosporangiales</taxon>
        <taxon>Streptosporangiaceae</taxon>
        <taxon>Sphaerisporangium</taxon>
    </lineage>
</organism>
<evidence type="ECO:0000256" key="1">
    <source>
        <dbReference type="ARBA" id="ARBA00004370"/>
    </source>
</evidence>
<dbReference type="Gene3D" id="6.10.340.10">
    <property type="match status" value="1"/>
</dbReference>
<dbReference type="PANTHER" id="PTHR43156">
    <property type="entry name" value="STAGE II SPORULATION PROTEIN E-RELATED"/>
    <property type="match status" value="1"/>
</dbReference>
<keyword evidence="7 8" id="KW-1133">Transmembrane helix</keyword>
<dbReference type="InterPro" id="IPR003594">
    <property type="entry name" value="HATPase_dom"/>
</dbReference>
<dbReference type="InterPro" id="IPR029016">
    <property type="entry name" value="GAF-like_dom_sf"/>
</dbReference>
<keyword evidence="3" id="KW-0808">Transferase</keyword>
<comment type="subcellular location">
    <subcellularLocation>
        <location evidence="1">Membrane</location>
    </subcellularLocation>
</comment>
<gene>
    <name evidence="10" type="ORF">ACFP1K_26195</name>
</gene>
<keyword evidence="4 8" id="KW-0812">Transmembrane</keyword>
<accession>A0ABW1NPL4</accession>
<dbReference type="CDD" id="cd16936">
    <property type="entry name" value="HATPase_RsbW-like"/>
    <property type="match status" value="1"/>
</dbReference>
<dbReference type="CDD" id="cd19410">
    <property type="entry name" value="HK9-like_sensor"/>
    <property type="match status" value="1"/>
</dbReference>
<keyword evidence="8" id="KW-0472">Membrane</keyword>
<dbReference type="SUPFAM" id="SSF55781">
    <property type="entry name" value="GAF domain-like"/>
    <property type="match status" value="1"/>
</dbReference>
<evidence type="ECO:0000256" key="4">
    <source>
        <dbReference type="ARBA" id="ARBA00022692"/>
    </source>
</evidence>
<dbReference type="SUPFAM" id="SSF81606">
    <property type="entry name" value="PP2C-like"/>
    <property type="match status" value="1"/>
</dbReference>
<dbReference type="InterPro" id="IPR036457">
    <property type="entry name" value="PPM-type-like_dom_sf"/>
</dbReference>
<keyword evidence="5" id="KW-0418">Kinase</keyword>
<evidence type="ECO:0000256" key="7">
    <source>
        <dbReference type="ARBA" id="ARBA00022989"/>
    </source>
</evidence>
<evidence type="ECO:0000313" key="11">
    <source>
        <dbReference type="Proteomes" id="UP001596137"/>
    </source>
</evidence>
<evidence type="ECO:0000256" key="3">
    <source>
        <dbReference type="ARBA" id="ARBA00022679"/>
    </source>
</evidence>
<dbReference type="InterPro" id="IPR003660">
    <property type="entry name" value="HAMP_dom"/>
</dbReference>
<dbReference type="EMBL" id="JBHSRF010000047">
    <property type="protein sequence ID" value="MFC6084677.1"/>
    <property type="molecule type" value="Genomic_DNA"/>
</dbReference>
<dbReference type="RefSeq" id="WP_380757992.1">
    <property type="nucleotide sequence ID" value="NZ_JBHSRF010000047.1"/>
</dbReference>
<dbReference type="InterPro" id="IPR052016">
    <property type="entry name" value="Bact_Sigma-Reg"/>
</dbReference>
<feature type="transmembrane region" description="Helical" evidence="8">
    <location>
        <begin position="172"/>
        <end position="194"/>
    </location>
</feature>
<keyword evidence="11" id="KW-1185">Reference proteome</keyword>
<dbReference type="Pfam" id="PF13581">
    <property type="entry name" value="HATPase_c_2"/>
    <property type="match status" value="1"/>
</dbReference>